<dbReference type="InterPro" id="IPR013106">
    <property type="entry name" value="Ig_V-set"/>
</dbReference>
<dbReference type="InterPro" id="IPR050150">
    <property type="entry name" value="IgV_Light_Chain"/>
</dbReference>
<keyword evidence="1" id="KW-0391">Immunity</keyword>
<reference evidence="5" key="1">
    <citation type="submission" date="2025-08" db="UniProtKB">
        <authorList>
            <consortium name="Ensembl"/>
        </authorList>
    </citation>
    <scope>IDENTIFICATION</scope>
</reference>
<sequence>MQKYTPLSEPVIPGQPASISCRSSQSLLHSNGNTYLHWVMHKPGQAPKYLVYKVSNRDTWVPDRFSGSGSGTYFTLRISRVEPDDAGVYYCCEDIHVPPTVAEGGGREEGGREEGSAKCDITMTQSPTSLSKSQGETVTIRCQASQDISNYLSWYQQKPGQAPKPLIYYTNRLQSGVPSRFSGSGSGTDYSLTISSLEPEDFATYYCQQGYSERSNCGEGKLRIKPDS</sequence>
<evidence type="ECO:0000256" key="1">
    <source>
        <dbReference type="ARBA" id="ARBA00022859"/>
    </source>
</evidence>
<dbReference type="SMART" id="SM00409">
    <property type="entry name" value="IG"/>
    <property type="match status" value="2"/>
</dbReference>
<dbReference type="PANTHER" id="PTHR23267">
    <property type="entry name" value="IMMUNOGLOBULIN LIGHT CHAIN"/>
    <property type="match status" value="1"/>
</dbReference>
<dbReference type="SMART" id="SM00406">
    <property type="entry name" value="IGv"/>
    <property type="match status" value="2"/>
</dbReference>
<dbReference type="GO" id="GO:0005576">
    <property type="term" value="C:extracellular region"/>
    <property type="evidence" value="ECO:0007669"/>
    <property type="project" value="UniProtKB-ARBA"/>
</dbReference>
<keyword evidence="2" id="KW-1064">Adaptive immunity</keyword>
<reference evidence="5" key="2">
    <citation type="submission" date="2025-09" db="UniProtKB">
        <authorList>
            <consortium name="Ensembl"/>
        </authorList>
    </citation>
    <scope>IDENTIFICATION</scope>
</reference>
<dbReference type="Ensembl" id="ENSSDAT00000011624.1">
    <property type="protein sequence ID" value="ENSSDAP00000010231.1"/>
    <property type="gene ID" value="ENSSDAG00000009315.1"/>
</dbReference>
<dbReference type="FunFam" id="2.60.40.10:FF:000212">
    <property type="entry name" value="Immunoglobulin kappa chain variable 12-38"/>
    <property type="match status" value="1"/>
</dbReference>
<evidence type="ECO:0000313" key="6">
    <source>
        <dbReference type="Proteomes" id="UP000694422"/>
    </source>
</evidence>
<dbReference type="Proteomes" id="UP000694422">
    <property type="component" value="Unplaced"/>
</dbReference>
<feature type="domain" description="Ig-like" evidence="4">
    <location>
        <begin position="121"/>
        <end position="208"/>
    </location>
</feature>
<dbReference type="PROSITE" id="PS50835">
    <property type="entry name" value="IG_LIKE"/>
    <property type="match status" value="2"/>
</dbReference>
<dbReference type="GO" id="GO:0002250">
    <property type="term" value="P:adaptive immune response"/>
    <property type="evidence" value="ECO:0007669"/>
    <property type="project" value="UniProtKB-KW"/>
</dbReference>
<keyword evidence="3" id="KW-1280">Immunoglobulin</keyword>
<evidence type="ECO:0000256" key="2">
    <source>
        <dbReference type="ARBA" id="ARBA00023130"/>
    </source>
</evidence>
<feature type="domain" description="Ig-like" evidence="4">
    <location>
        <begin position="1"/>
        <end position="91"/>
    </location>
</feature>
<dbReference type="Pfam" id="PF07686">
    <property type="entry name" value="V-set"/>
    <property type="match status" value="2"/>
</dbReference>
<proteinExistence type="predicted"/>
<accession>A0A8C9PPE6</accession>
<dbReference type="PROSITE" id="PS51257">
    <property type="entry name" value="PROKAR_LIPOPROTEIN"/>
    <property type="match status" value="1"/>
</dbReference>
<protein>
    <recommendedName>
        <fullName evidence="4">Ig-like domain-containing protein</fullName>
    </recommendedName>
</protein>
<dbReference type="InterPro" id="IPR007110">
    <property type="entry name" value="Ig-like_dom"/>
</dbReference>
<dbReference type="Gene3D" id="2.60.40.10">
    <property type="entry name" value="Immunoglobulins"/>
    <property type="match status" value="2"/>
</dbReference>
<dbReference type="SUPFAM" id="SSF48726">
    <property type="entry name" value="Immunoglobulin"/>
    <property type="match status" value="2"/>
</dbReference>
<dbReference type="InterPro" id="IPR036179">
    <property type="entry name" value="Ig-like_dom_sf"/>
</dbReference>
<dbReference type="AlphaFoldDB" id="A0A8C9PPE6"/>
<dbReference type="GO" id="GO:0005886">
    <property type="term" value="C:plasma membrane"/>
    <property type="evidence" value="ECO:0007669"/>
    <property type="project" value="UniProtKB-ARBA"/>
</dbReference>
<dbReference type="InterPro" id="IPR013783">
    <property type="entry name" value="Ig-like_fold"/>
</dbReference>
<evidence type="ECO:0000259" key="4">
    <source>
        <dbReference type="PROSITE" id="PS50835"/>
    </source>
</evidence>
<evidence type="ECO:0000256" key="3">
    <source>
        <dbReference type="ARBA" id="ARBA00043265"/>
    </source>
</evidence>
<name>A0A8C9PPE6_SPEDA</name>
<evidence type="ECO:0000313" key="5">
    <source>
        <dbReference type="Ensembl" id="ENSSDAP00000010231.1"/>
    </source>
</evidence>
<dbReference type="GO" id="GO:0019814">
    <property type="term" value="C:immunoglobulin complex"/>
    <property type="evidence" value="ECO:0007669"/>
    <property type="project" value="UniProtKB-KW"/>
</dbReference>
<keyword evidence="6" id="KW-1185">Reference proteome</keyword>
<organism evidence="5 6">
    <name type="scientific">Spermophilus dauricus</name>
    <name type="common">Daurian ground squirrel</name>
    <dbReference type="NCBI Taxonomy" id="99837"/>
    <lineage>
        <taxon>Eukaryota</taxon>
        <taxon>Metazoa</taxon>
        <taxon>Chordata</taxon>
        <taxon>Craniata</taxon>
        <taxon>Vertebrata</taxon>
        <taxon>Euteleostomi</taxon>
        <taxon>Mammalia</taxon>
        <taxon>Eutheria</taxon>
        <taxon>Euarchontoglires</taxon>
        <taxon>Glires</taxon>
        <taxon>Rodentia</taxon>
        <taxon>Sciuromorpha</taxon>
        <taxon>Sciuridae</taxon>
        <taxon>Xerinae</taxon>
        <taxon>Marmotini</taxon>
        <taxon>Spermophilus</taxon>
    </lineage>
</organism>
<dbReference type="InterPro" id="IPR003599">
    <property type="entry name" value="Ig_sub"/>
</dbReference>